<feature type="chain" id="PRO_5011673314" evidence="1">
    <location>
        <begin position="25"/>
        <end position="139"/>
    </location>
</feature>
<evidence type="ECO:0000313" key="3">
    <source>
        <dbReference type="Proteomes" id="UP000199444"/>
    </source>
</evidence>
<name>A0A1H0YSF4_9BACI</name>
<sequence length="139" mass="16278">MKKFLLFIGIVPITSLMLVGFNNAEQHSDVRGMHELSNKEDILRGTSEVITTTEELKELTESDENNSTEINQLGEEIEKRWDRIEKKVEMDYPEDYTHIEESLYPLIAMANREIPNKKQLHDLSKETLEKLENFKKKIN</sequence>
<gene>
    <name evidence="2" type="ORF">SAMN05216231_0831</name>
</gene>
<dbReference type="Proteomes" id="UP000199444">
    <property type="component" value="Unassembled WGS sequence"/>
</dbReference>
<feature type="signal peptide" evidence="1">
    <location>
        <begin position="1"/>
        <end position="24"/>
    </location>
</feature>
<evidence type="ECO:0000256" key="1">
    <source>
        <dbReference type="SAM" id="SignalP"/>
    </source>
</evidence>
<keyword evidence="3" id="KW-1185">Reference proteome</keyword>
<protein>
    <submittedName>
        <fullName evidence="2">Uncharacterized protein</fullName>
    </submittedName>
</protein>
<dbReference type="EMBL" id="FNKD01000001">
    <property type="protein sequence ID" value="SDQ18167.1"/>
    <property type="molecule type" value="Genomic_DNA"/>
</dbReference>
<organism evidence="2 3">
    <name type="scientific">Virgibacillus salinus</name>
    <dbReference type="NCBI Taxonomy" id="553311"/>
    <lineage>
        <taxon>Bacteria</taxon>
        <taxon>Bacillati</taxon>
        <taxon>Bacillota</taxon>
        <taxon>Bacilli</taxon>
        <taxon>Bacillales</taxon>
        <taxon>Bacillaceae</taxon>
        <taxon>Virgibacillus</taxon>
    </lineage>
</organism>
<dbReference type="STRING" id="553311.SAMN05216231_0831"/>
<keyword evidence="1" id="KW-0732">Signal</keyword>
<dbReference type="RefSeq" id="WP_092491679.1">
    <property type="nucleotide sequence ID" value="NZ_FNKD01000001.1"/>
</dbReference>
<proteinExistence type="predicted"/>
<evidence type="ECO:0000313" key="2">
    <source>
        <dbReference type="EMBL" id="SDQ18167.1"/>
    </source>
</evidence>
<dbReference type="AlphaFoldDB" id="A0A1H0YSF4"/>
<accession>A0A1H0YSF4</accession>
<reference evidence="2 3" key="1">
    <citation type="submission" date="2016-10" db="EMBL/GenBank/DDBJ databases">
        <authorList>
            <person name="de Groot N.N."/>
        </authorList>
    </citation>
    <scope>NUCLEOTIDE SEQUENCE [LARGE SCALE GENOMIC DNA]</scope>
    <source>
        <strain evidence="2 3">CGMCC 1.10449</strain>
    </source>
</reference>